<reference evidence="2" key="1">
    <citation type="submission" date="2020-05" db="EMBL/GenBank/DDBJ databases">
        <authorList>
            <person name="Chiriac C."/>
            <person name="Salcher M."/>
            <person name="Ghai R."/>
            <person name="Kavagutti S V."/>
        </authorList>
    </citation>
    <scope>NUCLEOTIDE SEQUENCE</scope>
</reference>
<organism evidence="2">
    <name type="scientific">freshwater metagenome</name>
    <dbReference type="NCBI Taxonomy" id="449393"/>
    <lineage>
        <taxon>unclassified sequences</taxon>
        <taxon>metagenomes</taxon>
        <taxon>ecological metagenomes</taxon>
    </lineage>
</organism>
<accession>A0A6J6B5T4</accession>
<protein>
    <submittedName>
        <fullName evidence="2">Unannotated protein</fullName>
    </submittedName>
</protein>
<gene>
    <name evidence="2" type="ORF">UFOPK1440_00008</name>
    <name evidence="3" type="ORF">UFOPK1946_00082</name>
</gene>
<evidence type="ECO:0000313" key="3">
    <source>
        <dbReference type="EMBL" id="CAB4616342.1"/>
    </source>
</evidence>
<evidence type="ECO:0000313" key="2">
    <source>
        <dbReference type="EMBL" id="CAB4534390.1"/>
    </source>
</evidence>
<dbReference type="AlphaFoldDB" id="A0A6J6B5T4"/>
<evidence type="ECO:0000256" key="1">
    <source>
        <dbReference type="SAM" id="MobiDB-lite"/>
    </source>
</evidence>
<name>A0A6J6B5T4_9ZZZZ</name>
<feature type="compositionally biased region" description="Basic and acidic residues" evidence="1">
    <location>
        <begin position="141"/>
        <end position="151"/>
    </location>
</feature>
<dbReference type="EMBL" id="CAEZVG010000002">
    <property type="protein sequence ID" value="CAB4616342.1"/>
    <property type="molecule type" value="Genomic_DNA"/>
</dbReference>
<proteinExistence type="predicted"/>
<sequence length="151" mass="17118">MATHHMRTRAHFPVALFATSVVFSTFMIAPSYADQSPAPVATLSPQEQYKFDFEIYLNKLKAREIEMRILNQNFKVAIEKARREYLLALRSAKGPTDKSLLSAKFDEVKSSAAAELEQAREELGPIPAPPQEPAKGFKSKMNRDFEKKKSR</sequence>
<feature type="region of interest" description="Disordered" evidence="1">
    <location>
        <begin position="116"/>
        <end position="151"/>
    </location>
</feature>
<dbReference type="EMBL" id="CAEZSP010000001">
    <property type="protein sequence ID" value="CAB4534390.1"/>
    <property type="molecule type" value="Genomic_DNA"/>
</dbReference>